<evidence type="ECO:0000313" key="2">
    <source>
        <dbReference type="Proteomes" id="UP000078540"/>
    </source>
</evidence>
<name>A0A195B535_9HYME</name>
<dbReference type="AlphaFoldDB" id="A0A195B535"/>
<dbReference type="EMBL" id="KQ976595">
    <property type="protein sequence ID" value="KYM79606.1"/>
    <property type="molecule type" value="Genomic_DNA"/>
</dbReference>
<gene>
    <name evidence="1" type="ORF">ALC53_09914</name>
</gene>
<dbReference type="Proteomes" id="UP000078540">
    <property type="component" value="Unassembled WGS sequence"/>
</dbReference>
<reference evidence="1 2" key="1">
    <citation type="submission" date="2015-09" db="EMBL/GenBank/DDBJ databases">
        <title>Atta colombica WGS genome.</title>
        <authorList>
            <person name="Nygaard S."/>
            <person name="Hu H."/>
            <person name="Boomsma J."/>
            <person name="Zhang G."/>
        </authorList>
    </citation>
    <scope>NUCLEOTIDE SEQUENCE [LARGE SCALE GENOMIC DNA]</scope>
    <source>
        <strain evidence="1">Treedump-2</strain>
        <tissue evidence="1">Whole body</tissue>
    </source>
</reference>
<evidence type="ECO:0000313" key="1">
    <source>
        <dbReference type="EMBL" id="KYM79606.1"/>
    </source>
</evidence>
<accession>A0A195B535</accession>
<dbReference type="STRING" id="520822.A0A195B535"/>
<protein>
    <submittedName>
        <fullName evidence="1">Uncharacterized protein</fullName>
    </submittedName>
</protein>
<keyword evidence="2" id="KW-1185">Reference proteome</keyword>
<proteinExistence type="predicted"/>
<sequence length="82" mass="9909">MLGDDRNGRLEEKIIRRKRNGQRQWEASRMRTARYNERYKEFTGNRCPNYLRKENICRIGVGEEVRGLIRLRCGNMEEGNKY</sequence>
<organism evidence="1 2">
    <name type="scientific">Atta colombica</name>
    <dbReference type="NCBI Taxonomy" id="520822"/>
    <lineage>
        <taxon>Eukaryota</taxon>
        <taxon>Metazoa</taxon>
        <taxon>Ecdysozoa</taxon>
        <taxon>Arthropoda</taxon>
        <taxon>Hexapoda</taxon>
        <taxon>Insecta</taxon>
        <taxon>Pterygota</taxon>
        <taxon>Neoptera</taxon>
        <taxon>Endopterygota</taxon>
        <taxon>Hymenoptera</taxon>
        <taxon>Apocrita</taxon>
        <taxon>Aculeata</taxon>
        <taxon>Formicoidea</taxon>
        <taxon>Formicidae</taxon>
        <taxon>Myrmicinae</taxon>
        <taxon>Atta</taxon>
    </lineage>
</organism>